<dbReference type="OrthoDB" id="4483409at2"/>
<dbReference type="AlphaFoldDB" id="A0A0A1DU77"/>
<dbReference type="Proteomes" id="UP000030300">
    <property type="component" value="Chromosome"/>
</dbReference>
<accession>A0A0A1DU77</accession>
<protein>
    <submittedName>
        <fullName evidence="1">Uncharacterized protein</fullName>
    </submittedName>
</protein>
<dbReference type="KEGG" id="psim:KR76_23125"/>
<dbReference type="RefSeq" id="WP_038681684.1">
    <property type="nucleotide sequence ID" value="NZ_BJMC01000014.1"/>
</dbReference>
<sequence length="322" mass="33331">MEPSIELVSVAPSLEGAVPAAHFGGARPRFRLDDGTLTALSARLEPAGSVATGLSGGARLLAAAPDLGTWLAEDGELAVVTPAGRTDLPVAAADAACLLADGLALVTAPDLDERGHLLLLVDLGTEAAPARVVAEHLVRDAHDASAHVLAHPSGRAAVVDLPMGQDGSFVLRVDITAGPGLAVTELCPGEDVVGADISPDGEQILLTPYPSDPETARVLRWTDLSEMGRLSAADAGLAIGIDMSGTFLDDDHLLLVDIEHGLLLATRDLTTSRPLALPDLDLSDDDTDIEWVCALGDRTFAVGAWYAGAGRRTLVHRITLGR</sequence>
<dbReference type="GeneID" id="96612860"/>
<dbReference type="HOGENOM" id="CLU_862859_0_0_11"/>
<dbReference type="SUPFAM" id="SSF50969">
    <property type="entry name" value="YVTN repeat-like/Quinoprotein amine dehydrogenase"/>
    <property type="match status" value="1"/>
</dbReference>
<dbReference type="InterPro" id="IPR011044">
    <property type="entry name" value="Quino_amine_DH_bsu"/>
</dbReference>
<evidence type="ECO:0000313" key="1">
    <source>
        <dbReference type="EMBL" id="AIY18945.1"/>
    </source>
</evidence>
<reference evidence="1 2" key="1">
    <citation type="journal article" date="2015" name="Genome Announc.">
        <title>Complete Genome Sequence of Steroid-Transforming Nocardioides simplex VKM Ac-2033D.</title>
        <authorList>
            <person name="Shtratnikova V.Y."/>
            <person name="Schelkunov M.I."/>
            <person name="Pekov Y.A."/>
            <person name="Fokina V.V."/>
            <person name="Logacheva M.D."/>
            <person name="Sokolov S.L."/>
            <person name="Bragin E.Y."/>
            <person name="Ashapkin V.V."/>
            <person name="Donova M.V."/>
        </authorList>
    </citation>
    <scope>NUCLEOTIDE SEQUENCE [LARGE SCALE GENOMIC DNA]</scope>
    <source>
        <strain evidence="1 2">VKM Ac-2033D</strain>
    </source>
</reference>
<name>A0A0A1DU77_NOCSI</name>
<keyword evidence="2" id="KW-1185">Reference proteome</keyword>
<dbReference type="eggNOG" id="ENOG50343I7">
    <property type="taxonomic scope" value="Bacteria"/>
</dbReference>
<organism evidence="1 2">
    <name type="scientific">Nocardioides simplex</name>
    <name type="common">Arthrobacter simplex</name>
    <dbReference type="NCBI Taxonomy" id="2045"/>
    <lineage>
        <taxon>Bacteria</taxon>
        <taxon>Bacillati</taxon>
        <taxon>Actinomycetota</taxon>
        <taxon>Actinomycetes</taxon>
        <taxon>Propionibacteriales</taxon>
        <taxon>Nocardioidaceae</taxon>
        <taxon>Pimelobacter</taxon>
    </lineage>
</organism>
<gene>
    <name evidence="1" type="ORF">KR76_23125</name>
</gene>
<evidence type="ECO:0000313" key="2">
    <source>
        <dbReference type="Proteomes" id="UP000030300"/>
    </source>
</evidence>
<dbReference type="EMBL" id="CP009896">
    <property type="protein sequence ID" value="AIY18945.1"/>
    <property type="molecule type" value="Genomic_DNA"/>
</dbReference>
<proteinExistence type="predicted"/>
<dbReference type="STRING" id="2045.KR76_23125"/>